<feature type="region of interest" description="Disordered" evidence="1">
    <location>
        <begin position="95"/>
        <end position="115"/>
    </location>
</feature>
<evidence type="ECO:0000313" key="2">
    <source>
        <dbReference type="EMBL" id="KAF5659157.1"/>
    </source>
</evidence>
<keyword evidence="3" id="KW-1185">Reference proteome</keyword>
<dbReference type="EMBL" id="JAAQPE010000559">
    <property type="protein sequence ID" value="KAF5659157.1"/>
    <property type="molecule type" value="Genomic_DNA"/>
</dbReference>
<reference evidence="2 3" key="2">
    <citation type="submission" date="2020-05" db="EMBL/GenBank/DDBJ databases">
        <title>Identification and distribution of gene clusters putatively required for synthesis of sphingolipid metabolism inhibitors in phylogenetically diverse species of the filamentous fungus Fusarium.</title>
        <authorList>
            <person name="Kim H.-S."/>
            <person name="Busman M."/>
            <person name="Brown D.W."/>
            <person name="Divon H."/>
            <person name="Uhlig S."/>
            <person name="Proctor R.H."/>
        </authorList>
    </citation>
    <scope>NUCLEOTIDE SEQUENCE [LARGE SCALE GENOMIC DNA]</scope>
    <source>
        <strain evidence="2 3">NRRL 25331</strain>
    </source>
</reference>
<sequence>MATIKFINNYIRVNCDPTVKSVNLFLSGTGEELPNDGKFSTKPYSGDSKKIRLTYNSPPPAPATYNGLSAVTFPENAQVTITGGKDGTQLVMAEDKNGNKGTWGLVGGEEVEEAE</sequence>
<dbReference type="AlphaFoldDB" id="A0A8H5SWW8"/>
<dbReference type="Proteomes" id="UP000572754">
    <property type="component" value="Unassembled WGS sequence"/>
</dbReference>
<comment type="caution">
    <text evidence="2">The sequence shown here is derived from an EMBL/GenBank/DDBJ whole genome shotgun (WGS) entry which is preliminary data.</text>
</comment>
<name>A0A8H5SWW8_FUSCI</name>
<protein>
    <submittedName>
        <fullName evidence="2">Uncharacterized protein</fullName>
    </submittedName>
</protein>
<reference evidence="3" key="1">
    <citation type="journal article" date="2020" name="BMC Genomics">
        <title>Correction to: Identification and distribution of gene clusters required for synthesis of sphingolipid metabolism inhibitors in diverse species of the filamentous fungus Fusarium.</title>
        <authorList>
            <person name="Kim H.S."/>
            <person name="Lohmar J.M."/>
            <person name="Busman M."/>
            <person name="Brown D.W."/>
            <person name="Naumann T.A."/>
            <person name="Divon H.H."/>
            <person name="Lysoe E."/>
            <person name="Uhlig S."/>
            <person name="Proctor R.H."/>
        </authorList>
    </citation>
    <scope>NUCLEOTIDE SEQUENCE [LARGE SCALE GENOMIC DNA]</scope>
    <source>
        <strain evidence="3">NRRL 25331</strain>
    </source>
</reference>
<accession>A0A8H5SWW8</accession>
<gene>
    <name evidence="2" type="ORF">FCIRC_12614</name>
</gene>
<evidence type="ECO:0000256" key="1">
    <source>
        <dbReference type="SAM" id="MobiDB-lite"/>
    </source>
</evidence>
<evidence type="ECO:0000313" key="3">
    <source>
        <dbReference type="Proteomes" id="UP000572754"/>
    </source>
</evidence>
<proteinExistence type="predicted"/>
<organism evidence="2 3">
    <name type="scientific">Fusarium circinatum</name>
    <name type="common">Pitch canker fungus</name>
    <name type="synonym">Gibberella circinata</name>
    <dbReference type="NCBI Taxonomy" id="48490"/>
    <lineage>
        <taxon>Eukaryota</taxon>
        <taxon>Fungi</taxon>
        <taxon>Dikarya</taxon>
        <taxon>Ascomycota</taxon>
        <taxon>Pezizomycotina</taxon>
        <taxon>Sordariomycetes</taxon>
        <taxon>Hypocreomycetidae</taxon>
        <taxon>Hypocreales</taxon>
        <taxon>Nectriaceae</taxon>
        <taxon>Fusarium</taxon>
        <taxon>Fusarium fujikuroi species complex</taxon>
    </lineage>
</organism>